<proteinExistence type="predicted"/>
<name>A0A5C5Y1T6_9PLAN</name>
<evidence type="ECO:0000256" key="1">
    <source>
        <dbReference type="SAM" id="MobiDB-lite"/>
    </source>
</evidence>
<accession>A0A5C5Y1T6</accession>
<keyword evidence="3" id="KW-1185">Reference proteome</keyword>
<gene>
    <name evidence="2" type="ORF">Pan14r_20180</name>
</gene>
<dbReference type="AlphaFoldDB" id="A0A5C5Y1T6"/>
<evidence type="ECO:0000313" key="2">
    <source>
        <dbReference type="EMBL" id="TWT69726.1"/>
    </source>
</evidence>
<comment type="caution">
    <text evidence="2">The sequence shown here is derived from an EMBL/GenBank/DDBJ whole genome shotgun (WGS) entry which is preliminary data.</text>
</comment>
<feature type="region of interest" description="Disordered" evidence="1">
    <location>
        <begin position="1"/>
        <end position="22"/>
    </location>
</feature>
<dbReference type="Proteomes" id="UP000317238">
    <property type="component" value="Unassembled WGS sequence"/>
</dbReference>
<dbReference type="EMBL" id="SJPL01000001">
    <property type="protein sequence ID" value="TWT69726.1"/>
    <property type="molecule type" value="Genomic_DNA"/>
</dbReference>
<evidence type="ECO:0000313" key="3">
    <source>
        <dbReference type="Proteomes" id="UP000317238"/>
    </source>
</evidence>
<dbReference type="RefSeq" id="WP_146439006.1">
    <property type="nucleotide sequence ID" value="NZ_SJPL01000001.1"/>
</dbReference>
<reference evidence="2 3" key="1">
    <citation type="submission" date="2019-02" db="EMBL/GenBank/DDBJ databases">
        <title>Deep-cultivation of Planctomycetes and their phenomic and genomic characterization uncovers novel biology.</title>
        <authorList>
            <person name="Wiegand S."/>
            <person name="Jogler M."/>
            <person name="Boedeker C."/>
            <person name="Pinto D."/>
            <person name="Vollmers J."/>
            <person name="Rivas-Marin E."/>
            <person name="Kohn T."/>
            <person name="Peeters S.H."/>
            <person name="Heuer A."/>
            <person name="Rast P."/>
            <person name="Oberbeckmann S."/>
            <person name="Bunk B."/>
            <person name="Jeske O."/>
            <person name="Meyerdierks A."/>
            <person name="Storesund J.E."/>
            <person name="Kallscheuer N."/>
            <person name="Luecker S."/>
            <person name="Lage O.M."/>
            <person name="Pohl T."/>
            <person name="Merkel B.J."/>
            <person name="Hornburger P."/>
            <person name="Mueller R.-W."/>
            <person name="Bruemmer F."/>
            <person name="Labrenz M."/>
            <person name="Spormann A.M."/>
            <person name="Op Den Camp H."/>
            <person name="Overmann J."/>
            <person name="Amann R."/>
            <person name="Jetten M.S.M."/>
            <person name="Mascher T."/>
            <person name="Medema M.H."/>
            <person name="Devos D.P."/>
            <person name="Kaster A.-K."/>
            <person name="Ovreas L."/>
            <person name="Rohde M."/>
            <person name="Galperin M.Y."/>
            <person name="Jogler C."/>
        </authorList>
    </citation>
    <scope>NUCLEOTIDE SEQUENCE [LARGE SCALE GENOMIC DNA]</scope>
    <source>
        <strain evidence="2 3">Pan14r</strain>
    </source>
</reference>
<organism evidence="2 3">
    <name type="scientific">Crateriforma conspicua</name>
    <dbReference type="NCBI Taxonomy" id="2527996"/>
    <lineage>
        <taxon>Bacteria</taxon>
        <taxon>Pseudomonadati</taxon>
        <taxon>Planctomycetota</taxon>
        <taxon>Planctomycetia</taxon>
        <taxon>Planctomycetales</taxon>
        <taxon>Planctomycetaceae</taxon>
        <taxon>Crateriforma</taxon>
    </lineage>
</organism>
<sequence length="63" mass="6565">MGDEGLENTAKTLENSGFGGLGEAESEAIRTDAALRDLVRLWSTLSDDAKRVIATVANADAGN</sequence>
<protein>
    <submittedName>
        <fullName evidence="2">Uncharacterized protein</fullName>
    </submittedName>
</protein>
<dbReference type="OrthoDB" id="9917339at2"/>